<protein>
    <recommendedName>
        <fullName evidence="5">DUF3311 domain-containing protein</fullName>
    </recommendedName>
</protein>
<gene>
    <name evidence="3" type="ORF">ACFQEU_07370</name>
</gene>
<keyword evidence="2" id="KW-0472">Membrane</keyword>
<feature type="transmembrane region" description="Helical" evidence="2">
    <location>
        <begin position="39"/>
        <end position="59"/>
    </location>
</feature>
<keyword evidence="4" id="KW-1185">Reference proteome</keyword>
<dbReference type="Proteomes" id="UP001596442">
    <property type="component" value="Unassembled WGS sequence"/>
</dbReference>
<evidence type="ECO:0000256" key="1">
    <source>
        <dbReference type="SAM" id="MobiDB-lite"/>
    </source>
</evidence>
<evidence type="ECO:0008006" key="5">
    <source>
        <dbReference type="Google" id="ProtNLM"/>
    </source>
</evidence>
<evidence type="ECO:0000313" key="4">
    <source>
        <dbReference type="Proteomes" id="UP001596442"/>
    </source>
</evidence>
<dbReference type="RefSeq" id="WP_379780769.1">
    <property type="nucleotide sequence ID" value="NZ_JBHSWW010000080.1"/>
</dbReference>
<keyword evidence="2" id="KW-1133">Transmembrane helix</keyword>
<evidence type="ECO:0000256" key="2">
    <source>
        <dbReference type="SAM" id="Phobius"/>
    </source>
</evidence>
<reference evidence="3 4" key="1">
    <citation type="journal article" date="2019" name="Int. J. Syst. Evol. Microbiol.">
        <title>The Global Catalogue of Microorganisms (GCM) 10K type strain sequencing project: providing services to taxonomists for standard genome sequencing and annotation.</title>
        <authorList>
            <consortium name="The Broad Institute Genomics Platform"/>
            <consortium name="The Broad Institute Genome Sequencing Center for Infectious Disease"/>
            <person name="Wu L."/>
            <person name="Ma J."/>
        </authorList>
    </citation>
    <scope>NUCLEOTIDE SEQUENCE [LARGE SCALE GENOMIC DNA]</scope>
    <source>
        <strain evidence="3 4">CGMCC 1.3239</strain>
    </source>
</reference>
<organism evidence="3 4">
    <name type="scientific">Halorubrum tibetense</name>
    <dbReference type="NCBI Taxonomy" id="175631"/>
    <lineage>
        <taxon>Archaea</taxon>
        <taxon>Methanobacteriati</taxon>
        <taxon>Methanobacteriota</taxon>
        <taxon>Stenosarchaea group</taxon>
        <taxon>Halobacteria</taxon>
        <taxon>Halobacteriales</taxon>
        <taxon>Haloferacaceae</taxon>
        <taxon>Halorubrum</taxon>
    </lineage>
</organism>
<proteinExistence type="predicted"/>
<name>A0ABD5SA45_9EURY</name>
<comment type="caution">
    <text evidence="3">The sequence shown here is derived from an EMBL/GenBank/DDBJ whole genome shotgun (WGS) entry which is preliminary data.</text>
</comment>
<evidence type="ECO:0000313" key="3">
    <source>
        <dbReference type="EMBL" id="MFC6753286.1"/>
    </source>
</evidence>
<dbReference type="EMBL" id="JBHSWW010000080">
    <property type="protein sequence ID" value="MFC6753286.1"/>
    <property type="molecule type" value="Genomic_DNA"/>
</dbReference>
<accession>A0ABD5SA45</accession>
<feature type="region of interest" description="Disordered" evidence="1">
    <location>
        <begin position="73"/>
        <end position="93"/>
    </location>
</feature>
<dbReference type="AlphaFoldDB" id="A0ABD5SA45"/>
<feature type="transmembrane region" description="Helical" evidence="2">
    <location>
        <begin position="7"/>
        <end position="27"/>
    </location>
</feature>
<sequence>MSRSRRDILWVPAFAILVAFAVPWPLWGVDRVVAGLPVWIWWHVGWLGLCTVLFSRFVASGAWERGMGLTAGAESIGERSESGGRPASGGEEP</sequence>
<keyword evidence="2" id="KW-0812">Transmembrane</keyword>